<proteinExistence type="predicted"/>
<gene>
    <name evidence="2" type="ORF">FCALED_LOCUS4191</name>
</gene>
<evidence type="ECO:0000313" key="2">
    <source>
        <dbReference type="EMBL" id="CAG8510870.1"/>
    </source>
</evidence>
<comment type="caution">
    <text evidence="2">The sequence shown here is derived from an EMBL/GenBank/DDBJ whole genome shotgun (WGS) entry which is preliminary data.</text>
</comment>
<dbReference type="EMBL" id="CAJVPQ010000796">
    <property type="protein sequence ID" value="CAG8510870.1"/>
    <property type="molecule type" value="Genomic_DNA"/>
</dbReference>
<accession>A0A9N9F5D8</accession>
<protein>
    <submittedName>
        <fullName evidence="2">7310_t:CDS:1</fullName>
    </submittedName>
</protein>
<dbReference type="Proteomes" id="UP000789570">
    <property type="component" value="Unassembled WGS sequence"/>
</dbReference>
<name>A0A9N9F5D8_9GLOM</name>
<sequence length="313" mass="37556">MAAFTDFDLYDDTTISPFFYDYNDQLFYISFSEILQLYDNNTAEDIYFRTFNYRNLYKVICTKLSVEFRELYQNKFIYYVKLQQFKQEERKNFEEQLNKDLTHYLIKNQSTQLSSKFIKGCSFVTDVENSLQYLRYIPPKQDEFYKGFQPYEGYGESSTAIAPEYFNEIENKFNKRHEGNSVMENSTINSESSNESESQSHEERMVFTPELSNKSENLQYNATVKGKNKRWKEVDIKTLLTYLKANKEKVVQLASRGILANEVREKLWKDASIILHENYSAHQCEIRWKNTKRNYKKGPYRWYKYIEEILVID</sequence>
<evidence type="ECO:0000256" key="1">
    <source>
        <dbReference type="SAM" id="MobiDB-lite"/>
    </source>
</evidence>
<keyword evidence="3" id="KW-1185">Reference proteome</keyword>
<evidence type="ECO:0000313" key="3">
    <source>
        <dbReference type="Proteomes" id="UP000789570"/>
    </source>
</evidence>
<dbReference type="AlphaFoldDB" id="A0A9N9F5D8"/>
<organism evidence="2 3">
    <name type="scientific">Funneliformis caledonium</name>
    <dbReference type="NCBI Taxonomy" id="1117310"/>
    <lineage>
        <taxon>Eukaryota</taxon>
        <taxon>Fungi</taxon>
        <taxon>Fungi incertae sedis</taxon>
        <taxon>Mucoromycota</taxon>
        <taxon>Glomeromycotina</taxon>
        <taxon>Glomeromycetes</taxon>
        <taxon>Glomerales</taxon>
        <taxon>Glomeraceae</taxon>
        <taxon>Funneliformis</taxon>
    </lineage>
</organism>
<feature type="compositionally biased region" description="Low complexity" evidence="1">
    <location>
        <begin position="185"/>
        <end position="197"/>
    </location>
</feature>
<reference evidence="2" key="1">
    <citation type="submission" date="2021-06" db="EMBL/GenBank/DDBJ databases">
        <authorList>
            <person name="Kallberg Y."/>
            <person name="Tangrot J."/>
            <person name="Rosling A."/>
        </authorList>
    </citation>
    <scope>NUCLEOTIDE SEQUENCE</scope>
    <source>
        <strain evidence="2">UK204</strain>
    </source>
</reference>
<feature type="region of interest" description="Disordered" evidence="1">
    <location>
        <begin position="185"/>
        <end position="208"/>
    </location>
</feature>